<comment type="similarity">
    <text evidence="1 6 7">Belongs to the acetokinase family.</text>
</comment>
<feature type="binding site" evidence="6">
    <location>
        <position position="7"/>
    </location>
    <ligand>
        <name>Mg(2+)</name>
        <dbReference type="ChEBI" id="CHEBI:18420"/>
    </ligand>
</feature>
<dbReference type="InterPro" id="IPR023865">
    <property type="entry name" value="Aliphatic_acid_kinase_CS"/>
</dbReference>
<dbReference type="InterPro" id="IPR043129">
    <property type="entry name" value="ATPase_NBD"/>
</dbReference>
<dbReference type="EC" id="2.7.2.1" evidence="6"/>
<feature type="binding site" evidence="6">
    <location>
        <begin position="283"/>
        <end position="285"/>
    </location>
    <ligand>
        <name>ATP</name>
        <dbReference type="ChEBI" id="CHEBI:30616"/>
    </ligand>
</feature>
<evidence type="ECO:0000313" key="9">
    <source>
        <dbReference type="EMBL" id="NGP75843.1"/>
    </source>
</evidence>
<dbReference type="PROSITE" id="PS01076">
    <property type="entry name" value="ACETATE_KINASE_2"/>
    <property type="match status" value="1"/>
</dbReference>
<keyword evidence="10" id="KW-1185">Reference proteome</keyword>
<feature type="binding site" evidence="6">
    <location>
        <begin position="331"/>
        <end position="335"/>
    </location>
    <ligand>
        <name>ATP</name>
        <dbReference type="ChEBI" id="CHEBI:30616"/>
    </ligand>
</feature>
<dbReference type="EMBL" id="JAALLT010000002">
    <property type="protein sequence ID" value="NGP75843.1"/>
    <property type="molecule type" value="Genomic_DNA"/>
</dbReference>
<dbReference type="InterPro" id="IPR004372">
    <property type="entry name" value="Ac/propionate_kinase"/>
</dbReference>
<dbReference type="GO" id="GO:0000287">
    <property type="term" value="F:magnesium ion binding"/>
    <property type="evidence" value="ECO:0007669"/>
    <property type="project" value="UniProtKB-UniRule"/>
</dbReference>
<keyword evidence="4 6" id="KW-0418">Kinase</keyword>
<dbReference type="Proteomes" id="UP000473278">
    <property type="component" value="Unassembled WGS sequence"/>
</dbReference>
<dbReference type="PIRSF" id="PIRSF000722">
    <property type="entry name" value="Acetate_prop_kin"/>
    <property type="match status" value="1"/>
</dbReference>
<keyword evidence="6" id="KW-0479">Metal-binding</keyword>
<keyword evidence="6" id="KW-0460">Magnesium</keyword>
<dbReference type="Gene3D" id="3.30.420.40">
    <property type="match status" value="2"/>
</dbReference>
<feature type="binding site" evidence="6">
    <location>
        <position position="91"/>
    </location>
    <ligand>
        <name>substrate</name>
    </ligand>
</feature>
<dbReference type="GO" id="GO:0006083">
    <property type="term" value="P:acetate metabolic process"/>
    <property type="evidence" value="ECO:0007669"/>
    <property type="project" value="TreeGrafter"/>
</dbReference>
<comment type="catalytic activity">
    <reaction evidence="6">
        <text>acetate + ATP = acetyl phosphate + ADP</text>
        <dbReference type="Rhea" id="RHEA:11352"/>
        <dbReference type="ChEBI" id="CHEBI:22191"/>
        <dbReference type="ChEBI" id="CHEBI:30089"/>
        <dbReference type="ChEBI" id="CHEBI:30616"/>
        <dbReference type="ChEBI" id="CHEBI:456216"/>
        <dbReference type="EC" id="2.7.2.1"/>
    </reaction>
</comment>
<name>A0A6M1T6B9_9BACT</name>
<comment type="pathway">
    <text evidence="6">Metabolic intermediate biosynthesis; acetyl-CoA biosynthesis; acetyl-CoA from acetate: step 1/2.</text>
</comment>
<dbReference type="PROSITE" id="PS01075">
    <property type="entry name" value="ACETATE_KINASE_1"/>
    <property type="match status" value="1"/>
</dbReference>
<dbReference type="PANTHER" id="PTHR21060:SF15">
    <property type="entry name" value="ACETATE KINASE-RELATED"/>
    <property type="match status" value="1"/>
</dbReference>
<dbReference type="InterPro" id="IPR000890">
    <property type="entry name" value="Aliphatic_acid_kin_short-chain"/>
</dbReference>
<dbReference type="HAMAP" id="MF_00020">
    <property type="entry name" value="Acetate_kinase"/>
    <property type="match status" value="1"/>
</dbReference>
<comment type="function">
    <text evidence="6">Catalyzes the formation of acetyl phosphate from acetate and ATP. Can also catalyze the reverse reaction.</text>
</comment>
<dbReference type="NCBIfam" id="TIGR00016">
    <property type="entry name" value="ackA"/>
    <property type="match status" value="1"/>
</dbReference>
<dbReference type="SUPFAM" id="SSF53067">
    <property type="entry name" value="Actin-like ATPase domain"/>
    <property type="match status" value="2"/>
</dbReference>
<dbReference type="CDD" id="cd24010">
    <property type="entry name" value="ASKHA_NBD_AcK_PK"/>
    <property type="match status" value="1"/>
</dbReference>
<feature type="region of interest" description="Disordered" evidence="8">
    <location>
        <begin position="354"/>
        <end position="376"/>
    </location>
</feature>
<dbReference type="GO" id="GO:0008776">
    <property type="term" value="F:acetate kinase activity"/>
    <property type="evidence" value="ECO:0007669"/>
    <property type="project" value="UniProtKB-UniRule"/>
</dbReference>
<keyword evidence="3 6" id="KW-0547">Nucleotide-binding</keyword>
<evidence type="ECO:0000256" key="5">
    <source>
        <dbReference type="ARBA" id="ARBA00022840"/>
    </source>
</evidence>
<dbReference type="GO" id="GO:0005524">
    <property type="term" value="F:ATP binding"/>
    <property type="evidence" value="ECO:0007669"/>
    <property type="project" value="UniProtKB-KW"/>
</dbReference>
<protein>
    <recommendedName>
        <fullName evidence="6">Acetate kinase</fullName>
        <ecNumber evidence="6">2.7.2.1</ecNumber>
    </recommendedName>
    <alternativeName>
        <fullName evidence="6">Acetokinase</fullName>
    </alternativeName>
</protein>
<dbReference type="AlphaFoldDB" id="A0A6M1T6B9"/>
<evidence type="ECO:0000256" key="6">
    <source>
        <dbReference type="HAMAP-Rule" id="MF_00020"/>
    </source>
</evidence>
<dbReference type="PRINTS" id="PR00471">
    <property type="entry name" value="ACETATEKNASE"/>
</dbReference>
<evidence type="ECO:0000256" key="4">
    <source>
        <dbReference type="ARBA" id="ARBA00022777"/>
    </source>
</evidence>
<proteinExistence type="inferred from homology"/>
<sequence length="407" mass="44971">MLVLVINCGSSSVKYNLIETSDQKEICSGMVERIGAVTSIVKHEPAGFKPHKDTRKIDDHVQALKEIMNFLMDSDNTAISSTDDIEAVGHRVVHGGEMFKDSVLIDEDVKDAIRQAFDLAPLHNPPNLKGIEAAMKYLPDIPHVAVFDTAFHHSLPPEAYLYGIPNRLYRRYKIRKYGFHGTSHYYVSRQYYKLTDKPVEETRVITCHLGNGASVTAIEGGKSIDTSMGFTPLSGMVMGTRSGDIDPSILFYLVEKEELSLNNLHALLNKHSGLLGLSGYAADMRELIAEAKKGDRRCQQAIDVFCYDLKKYIGSYIASLNGCDAIIFTAGIGENSALVRQQSLENMESLGIEVDPEKNENAEAGKNQKISSESSKTEVWVIPTNEELVIAIDTAKIAQASDQSPWV</sequence>
<gene>
    <name evidence="6" type="primary">ackA</name>
    <name evidence="9" type="ORF">G3570_04310</name>
</gene>
<feature type="site" description="Transition state stabilizer" evidence="6">
    <location>
        <position position="180"/>
    </location>
</feature>
<evidence type="ECO:0000256" key="7">
    <source>
        <dbReference type="RuleBase" id="RU003835"/>
    </source>
</evidence>
<dbReference type="GO" id="GO:0005737">
    <property type="term" value="C:cytoplasm"/>
    <property type="evidence" value="ECO:0007669"/>
    <property type="project" value="UniProtKB-SubCell"/>
</dbReference>
<evidence type="ECO:0000313" key="10">
    <source>
        <dbReference type="Proteomes" id="UP000473278"/>
    </source>
</evidence>
<comment type="cofactor">
    <cofactor evidence="6">
        <name>Mg(2+)</name>
        <dbReference type="ChEBI" id="CHEBI:18420"/>
    </cofactor>
    <cofactor evidence="6">
        <name>Mn(2+)</name>
        <dbReference type="ChEBI" id="CHEBI:29035"/>
    </cofactor>
    <text evidence="6">Mg(2+). Can also accept Mn(2+).</text>
</comment>
<feature type="binding site" evidence="6">
    <location>
        <position position="386"/>
    </location>
    <ligand>
        <name>Mg(2+)</name>
        <dbReference type="ChEBI" id="CHEBI:18420"/>
    </ligand>
</feature>
<evidence type="ECO:0000256" key="2">
    <source>
        <dbReference type="ARBA" id="ARBA00022679"/>
    </source>
</evidence>
<dbReference type="GO" id="GO:0006085">
    <property type="term" value="P:acetyl-CoA biosynthetic process"/>
    <property type="evidence" value="ECO:0007669"/>
    <property type="project" value="UniProtKB-UniRule"/>
</dbReference>
<dbReference type="PANTHER" id="PTHR21060">
    <property type="entry name" value="ACETATE KINASE"/>
    <property type="match status" value="1"/>
</dbReference>
<organism evidence="9 10">
    <name type="scientific">Halalkalibaculum roseum</name>
    <dbReference type="NCBI Taxonomy" id="2709311"/>
    <lineage>
        <taxon>Bacteria</taxon>
        <taxon>Pseudomonadati</taxon>
        <taxon>Balneolota</taxon>
        <taxon>Balneolia</taxon>
        <taxon>Balneolales</taxon>
        <taxon>Balneolaceae</taxon>
        <taxon>Halalkalibaculum</taxon>
    </lineage>
</organism>
<evidence type="ECO:0000256" key="1">
    <source>
        <dbReference type="ARBA" id="ARBA00008748"/>
    </source>
</evidence>
<comment type="subunit">
    <text evidence="6">Homodimer.</text>
</comment>
<dbReference type="Pfam" id="PF00871">
    <property type="entry name" value="Acetate_kinase"/>
    <property type="match status" value="1"/>
</dbReference>
<comment type="subcellular location">
    <subcellularLocation>
        <location evidence="6">Cytoplasm</location>
    </subcellularLocation>
</comment>
<keyword evidence="2 6" id="KW-0808">Transferase</keyword>
<evidence type="ECO:0000256" key="8">
    <source>
        <dbReference type="SAM" id="MobiDB-lite"/>
    </source>
</evidence>
<keyword evidence="6" id="KW-0963">Cytoplasm</keyword>
<dbReference type="UniPathway" id="UPA00340">
    <property type="reaction ID" value="UER00458"/>
</dbReference>
<feature type="binding site" evidence="6">
    <location>
        <begin position="208"/>
        <end position="212"/>
    </location>
    <ligand>
        <name>ATP</name>
        <dbReference type="ChEBI" id="CHEBI:30616"/>
    </ligand>
</feature>
<reference evidence="9 10" key="1">
    <citation type="submission" date="2020-02" db="EMBL/GenBank/DDBJ databases">
        <title>Balneolaceae bacterium YR4-1, complete genome.</title>
        <authorList>
            <person name="Li Y."/>
            <person name="Wu S."/>
        </authorList>
    </citation>
    <scope>NUCLEOTIDE SEQUENCE [LARGE SCALE GENOMIC DNA]</scope>
    <source>
        <strain evidence="9 10">YR4-1</strain>
    </source>
</reference>
<keyword evidence="5 6" id="KW-0067">ATP-binding</keyword>
<feature type="active site" description="Proton donor/acceptor" evidence="6">
    <location>
        <position position="148"/>
    </location>
</feature>
<comment type="caution">
    <text evidence="9">The sequence shown here is derived from an EMBL/GenBank/DDBJ whole genome shotgun (WGS) entry which is preliminary data.</text>
</comment>
<feature type="binding site" evidence="6">
    <location>
        <position position="14"/>
    </location>
    <ligand>
        <name>ATP</name>
        <dbReference type="ChEBI" id="CHEBI:30616"/>
    </ligand>
</feature>
<evidence type="ECO:0000256" key="3">
    <source>
        <dbReference type="ARBA" id="ARBA00022741"/>
    </source>
</evidence>
<dbReference type="RefSeq" id="WP_165139620.1">
    <property type="nucleotide sequence ID" value="NZ_JAALLT010000002.1"/>
</dbReference>
<accession>A0A6M1T6B9</accession>
<feature type="site" description="Transition state stabilizer" evidence="6">
    <location>
        <position position="241"/>
    </location>
</feature>